<dbReference type="Proteomes" id="UP001370348">
    <property type="component" value="Chromosome"/>
</dbReference>
<evidence type="ECO:0000313" key="3">
    <source>
        <dbReference type="EMBL" id="WXB19236.1"/>
    </source>
</evidence>
<gene>
    <name evidence="3" type="ORF">LZC94_18620</name>
</gene>
<sequence>MARLFGLIGNRADLAARVLASEADALRVHARATPDMPGRAHVPLGWGMGFYQGGEVLIRRRPIDDRPEIDVAKNAHDVRADILIGQVRQATVGSLRTENTHPFRYRQWLFAQTGTVSRFDGIKERLAASVPDFLRGGIRGETDAEIVFHVFLSFLHDAGRLEDLSIDESVVRDALRSTLSVVDGMTAEIGAEPGALNIVVTNGDVIVALHRNDAMAYRQFAGKADADALIGDDLQLRRRAPELAQMHFVLLASDMDDLVAPSSSLGGKPLLSGPESTKASLVRWKKIPERAIVTLTRGDEPKIETL</sequence>
<evidence type="ECO:0000313" key="4">
    <source>
        <dbReference type="Proteomes" id="UP001370348"/>
    </source>
</evidence>
<dbReference type="PANTHER" id="PTHR43187:SF1">
    <property type="entry name" value="GLUTAMINE AMIDOTRANSFERASE DUG3-RELATED"/>
    <property type="match status" value="1"/>
</dbReference>
<dbReference type="SUPFAM" id="SSF56235">
    <property type="entry name" value="N-terminal nucleophile aminohydrolases (Ntn hydrolases)"/>
    <property type="match status" value="1"/>
</dbReference>
<protein>
    <submittedName>
        <fullName evidence="3">Class II glutamine amidotransferase</fullName>
    </submittedName>
</protein>
<dbReference type="Pfam" id="PF13230">
    <property type="entry name" value="GATase_4"/>
    <property type="match status" value="1"/>
</dbReference>
<keyword evidence="4" id="KW-1185">Reference proteome</keyword>
<dbReference type="InterPro" id="IPR052373">
    <property type="entry name" value="Gamma-glu_amide_hydrolase"/>
</dbReference>
<dbReference type="Gene3D" id="3.60.20.10">
    <property type="entry name" value="Glutamine Phosphoribosylpyrophosphate, subunit 1, domain 1"/>
    <property type="match status" value="1"/>
</dbReference>
<evidence type="ECO:0000256" key="1">
    <source>
        <dbReference type="ARBA" id="ARBA00022962"/>
    </source>
</evidence>
<name>A0ABZ2M9Q8_9BACT</name>
<dbReference type="RefSeq" id="WP_394828860.1">
    <property type="nucleotide sequence ID" value="NZ_CP089984.1"/>
</dbReference>
<dbReference type="PROSITE" id="PS51278">
    <property type="entry name" value="GATASE_TYPE_2"/>
    <property type="match status" value="1"/>
</dbReference>
<organism evidence="3 4">
    <name type="scientific">Pendulispora albinea</name>
    <dbReference type="NCBI Taxonomy" id="2741071"/>
    <lineage>
        <taxon>Bacteria</taxon>
        <taxon>Pseudomonadati</taxon>
        <taxon>Myxococcota</taxon>
        <taxon>Myxococcia</taxon>
        <taxon>Myxococcales</taxon>
        <taxon>Sorangiineae</taxon>
        <taxon>Pendulisporaceae</taxon>
        <taxon>Pendulispora</taxon>
    </lineage>
</organism>
<dbReference type="EMBL" id="CP089984">
    <property type="protein sequence ID" value="WXB19236.1"/>
    <property type="molecule type" value="Genomic_DNA"/>
</dbReference>
<accession>A0ABZ2M9Q8</accession>
<dbReference type="PANTHER" id="PTHR43187">
    <property type="entry name" value="GLUTAMINE AMIDOTRANSFERASE DUG3-RELATED"/>
    <property type="match status" value="1"/>
</dbReference>
<feature type="domain" description="Glutamine amidotransferase type-2" evidence="2">
    <location>
        <begin position="2"/>
        <end position="298"/>
    </location>
</feature>
<dbReference type="InterPro" id="IPR029055">
    <property type="entry name" value="Ntn_hydrolases_N"/>
</dbReference>
<keyword evidence="1 3" id="KW-0315">Glutamine amidotransferase</keyword>
<proteinExistence type="predicted"/>
<dbReference type="InterPro" id="IPR026869">
    <property type="entry name" value="EgtC-like"/>
</dbReference>
<reference evidence="3 4" key="1">
    <citation type="submission" date="2021-12" db="EMBL/GenBank/DDBJ databases">
        <title>Discovery of the Pendulisporaceae a myxobacterial family with distinct sporulation behavior and unique specialized metabolism.</title>
        <authorList>
            <person name="Garcia R."/>
            <person name="Popoff A."/>
            <person name="Bader C.D."/>
            <person name="Loehr J."/>
            <person name="Walesch S."/>
            <person name="Walt C."/>
            <person name="Boldt J."/>
            <person name="Bunk B."/>
            <person name="Haeckl F.J.F.P.J."/>
            <person name="Gunesch A.P."/>
            <person name="Birkelbach J."/>
            <person name="Nuebel U."/>
            <person name="Pietschmann T."/>
            <person name="Bach T."/>
            <person name="Mueller R."/>
        </authorList>
    </citation>
    <scope>NUCLEOTIDE SEQUENCE [LARGE SCALE GENOMIC DNA]</scope>
    <source>
        <strain evidence="3 4">MSr11954</strain>
    </source>
</reference>
<dbReference type="CDD" id="cd01908">
    <property type="entry name" value="YafJ"/>
    <property type="match status" value="1"/>
</dbReference>
<dbReference type="InterPro" id="IPR017932">
    <property type="entry name" value="GATase_2_dom"/>
</dbReference>
<evidence type="ECO:0000259" key="2">
    <source>
        <dbReference type="PROSITE" id="PS51278"/>
    </source>
</evidence>